<comment type="caution">
    <text evidence="2">The sequence shown here is derived from an EMBL/GenBank/DDBJ whole genome shotgun (WGS) entry which is preliminary data.</text>
</comment>
<name>A0ABV3TX72_9GAMM</name>
<keyword evidence="2" id="KW-0378">Hydrolase</keyword>
<organism evidence="2 3">
    <name type="scientific">Zhongshania arctica</name>
    <dbReference type="NCBI Taxonomy" id="3238302"/>
    <lineage>
        <taxon>Bacteria</taxon>
        <taxon>Pseudomonadati</taxon>
        <taxon>Pseudomonadota</taxon>
        <taxon>Gammaproteobacteria</taxon>
        <taxon>Cellvibrionales</taxon>
        <taxon>Spongiibacteraceae</taxon>
        <taxon>Zhongshania</taxon>
    </lineage>
</organism>
<dbReference type="GO" id="GO:0004519">
    <property type="term" value="F:endonuclease activity"/>
    <property type="evidence" value="ECO:0007669"/>
    <property type="project" value="UniProtKB-KW"/>
</dbReference>
<dbReference type="Gene3D" id="3.60.10.10">
    <property type="entry name" value="Endonuclease/exonuclease/phosphatase"/>
    <property type="match status" value="1"/>
</dbReference>
<dbReference type="SUPFAM" id="SSF56219">
    <property type="entry name" value="DNase I-like"/>
    <property type="match status" value="1"/>
</dbReference>
<protein>
    <submittedName>
        <fullName evidence="2">Endonuclease/exonuclease/phosphatase family protein</fullName>
    </submittedName>
</protein>
<dbReference type="Pfam" id="PF03372">
    <property type="entry name" value="Exo_endo_phos"/>
    <property type="match status" value="1"/>
</dbReference>
<evidence type="ECO:0000259" key="1">
    <source>
        <dbReference type="Pfam" id="PF03372"/>
    </source>
</evidence>
<dbReference type="InterPro" id="IPR051916">
    <property type="entry name" value="GPI-anchor_lipid_remodeler"/>
</dbReference>
<feature type="domain" description="Endonuclease/exonuclease/phosphatase" evidence="1">
    <location>
        <begin position="7"/>
        <end position="234"/>
    </location>
</feature>
<dbReference type="PANTHER" id="PTHR14859">
    <property type="entry name" value="CALCOFLUOR WHITE HYPERSENSITIVE PROTEIN PRECURSOR"/>
    <property type="match status" value="1"/>
</dbReference>
<reference evidence="2 3" key="1">
    <citation type="journal article" date="2011" name="Int. J. Syst. Evol. Microbiol.">
        <title>Zhongshania antarctica gen. nov., sp. nov. and Zhongshania guokunii sp. nov., gammaproteobacteria respectively isolated from coastal attached (fast) ice and surface seawater of the Antarctic.</title>
        <authorList>
            <person name="Li H.J."/>
            <person name="Zhang X.Y."/>
            <person name="Chen C.X."/>
            <person name="Zhang Y.J."/>
            <person name="Gao Z.M."/>
            <person name="Yu Y."/>
            <person name="Chen X.L."/>
            <person name="Chen B."/>
            <person name="Zhang Y.Z."/>
        </authorList>
    </citation>
    <scope>NUCLEOTIDE SEQUENCE [LARGE SCALE GENOMIC DNA]</scope>
    <source>
        <strain evidence="2 3">R06B22</strain>
    </source>
</reference>
<dbReference type="Proteomes" id="UP001557484">
    <property type="component" value="Unassembled WGS sequence"/>
</dbReference>
<dbReference type="InterPro" id="IPR005135">
    <property type="entry name" value="Endo/exonuclease/phosphatase"/>
</dbReference>
<sequence>MSVLRVLSYNVHKGFCSANRQFLLEKIRQSIRVVDADVVFLQEVVGENTQHASQIDGWIDEGQFEFLADTVWPHFSYGKNAVYDHGHHGNAILSKYPIINSENIDISLYRRSQRGLLLSQIQPGIYVICVHMGLLGWERRQQFKRLMRVIEEKVPADAPLIIAGDFNDWSGSLHSRFNNKLKLREASVQANGKLAKTFPAKRPVLRLDRIYFRGFEALAAKRLSGEPWRSLSDHCALYAELEIEVLRR</sequence>
<dbReference type="PANTHER" id="PTHR14859:SF1">
    <property type="entry name" value="PGAP2-INTERACTING PROTEIN"/>
    <property type="match status" value="1"/>
</dbReference>
<keyword evidence="2" id="KW-0540">Nuclease</keyword>
<dbReference type="RefSeq" id="WP_368375969.1">
    <property type="nucleotide sequence ID" value="NZ_JBFRYB010000001.1"/>
</dbReference>
<proteinExistence type="predicted"/>
<dbReference type="InterPro" id="IPR036691">
    <property type="entry name" value="Endo/exonu/phosph_ase_sf"/>
</dbReference>
<keyword evidence="2" id="KW-0255">Endonuclease</keyword>
<gene>
    <name evidence="2" type="ORF">AB4875_10280</name>
</gene>
<evidence type="ECO:0000313" key="3">
    <source>
        <dbReference type="Proteomes" id="UP001557484"/>
    </source>
</evidence>
<accession>A0ABV3TX72</accession>
<keyword evidence="3" id="KW-1185">Reference proteome</keyword>
<evidence type="ECO:0000313" key="2">
    <source>
        <dbReference type="EMBL" id="MEX1665876.1"/>
    </source>
</evidence>
<dbReference type="EMBL" id="JBFRYB010000001">
    <property type="protein sequence ID" value="MEX1665876.1"/>
    <property type="molecule type" value="Genomic_DNA"/>
</dbReference>